<dbReference type="Pfam" id="PF19867">
    <property type="entry name" value="DUF6340"/>
    <property type="match status" value="1"/>
</dbReference>
<gene>
    <name evidence="3" type="ORF">DN53_05940</name>
    <name evidence="2" type="ORF">F8C76_02685</name>
</gene>
<dbReference type="Gene3D" id="1.25.40.10">
    <property type="entry name" value="Tetratricopeptide repeat domain"/>
    <property type="match status" value="1"/>
</dbReference>
<name>A0A444VI59_9FLAO</name>
<dbReference type="RefSeq" id="WP_129656033.1">
    <property type="nucleotide sequence ID" value="NZ_ML142914.1"/>
</dbReference>
<dbReference type="SUPFAM" id="SSF48452">
    <property type="entry name" value="TPR-like"/>
    <property type="match status" value="1"/>
</dbReference>
<evidence type="ECO:0000313" key="2">
    <source>
        <dbReference type="EMBL" id="KAB7530431.1"/>
    </source>
</evidence>
<evidence type="ECO:0000313" key="5">
    <source>
        <dbReference type="Proteomes" id="UP000429785"/>
    </source>
</evidence>
<accession>A0A444VI59</accession>
<sequence>MKKPQLFASFLVSICLVSCASSGYVHLDYPQEPQLVLPQGIDDIAVVNRSLTKEEDASNKTLESIATGEILGSDKLASDEAIKGVFEGLQNRGPYRVVIPSTTRLPGTGTRLTPEVLSWETVDEICAETDADVLLVLETFDSNSDFVLNTAVEQVTSVLQTGKASGRIPRRARVNVKSYWRLYDPEQKTIIDQFQQTHLMDFDLVNGAIPFTALPETAYAAGLDYTSRLFPSFYRVRRDMYKKGKGRDKSLFDAGWRRTEVANWQEAIEIWTEIANDRSSKSAGRAAYNIAVAHEVLGNTDLALQWAQKSYQDYGDKMARDYAKVLLRRKRWEL</sequence>
<organism evidence="3 4">
    <name type="scientific">Flagellimonas olearia</name>
    <dbReference type="NCBI Taxonomy" id="552546"/>
    <lineage>
        <taxon>Bacteria</taxon>
        <taxon>Pseudomonadati</taxon>
        <taxon>Bacteroidota</taxon>
        <taxon>Flavobacteriia</taxon>
        <taxon>Flavobacteriales</taxon>
        <taxon>Flavobacteriaceae</taxon>
        <taxon>Flagellimonas</taxon>
    </lineage>
</organism>
<keyword evidence="1" id="KW-0732">Signal</keyword>
<evidence type="ECO:0000313" key="3">
    <source>
        <dbReference type="EMBL" id="RYC50456.1"/>
    </source>
</evidence>
<feature type="chain" id="PRO_5044603933" description="Tetratricopeptide repeat protein" evidence="1">
    <location>
        <begin position="21"/>
        <end position="334"/>
    </location>
</feature>
<keyword evidence="4" id="KW-1185">Reference proteome</keyword>
<dbReference type="Proteomes" id="UP000290261">
    <property type="component" value="Unassembled WGS sequence"/>
</dbReference>
<dbReference type="InterPro" id="IPR011990">
    <property type="entry name" value="TPR-like_helical_dom_sf"/>
</dbReference>
<dbReference type="OrthoDB" id="632318at2"/>
<reference evidence="3 4" key="1">
    <citation type="submission" date="2014-04" db="EMBL/GenBank/DDBJ databases">
        <title>Whole genome of Muricauda olearia.</title>
        <authorList>
            <person name="Zhang X.-H."/>
            <person name="Tang K."/>
        </authorList>
    </citation>
    <scope>NUCLEOTIDE SEQUENCE [LARGE SCALE GENOMIC DNA]</scope>
    <source>
        <strain evidence="3 4">Th120</strain>
    </source>
</reference>
<dbReference type="AlphaFoldDB" id="A0A444VI59"/>
<evidence type="ECO:0000256" key="1">
    <source>
        <dbReference type="SAM" id="SignalP"/>
    </source>
</evidence>
<dbReference type="EMBL" id="JJMP01000010">
    <property type="protein sequence ID" value="RYC50456.1"/>
    <property type="molecule type" value="Genomic_DNA"/>
</dbReference>
<reference evidence="2 5" key="2">
    <citation type="submission" date="2019-10" db="EMBL/GenBank/DDBJ databases">
        <title>Muricauda olearia CL-SS4 JCM15563 genome.</title>
        <authorList>
            <person name="Liu L."/>
        </authorList>
    </citation>
    <scope>NUCLEOTIDE SEQUENCE [LARGE SCALE GENOMIC DNA]</scope>
    <source>
        <strain evidence="2 5">CL-SS4</strain>
    </source>
</reference>
<dbReference type="Proteomes" id="UP000429785">
    <property type="component" value="Unassembled WGS sequence"/>
</dbReference>
<evidence type="ECO:0008006" key="6">
    <source>
        <dbReference type="Google" id="ProtNLM"/>
    </source>
</evidence>
<feature type="signal peptide" evidence="1">
    <location>
        <begin position="1"/>
        <end position="20"/>
    </location>
</feature>
<proteinExistence type="predicted"/>
<evidence type="ECO:0000313" key="4">
    <source>
        <dbReference type="Proteomes" id="UP000290261"/>
    </source>
</evidence>
<protein>
    <recommendedName>
        <fullName evidence="6">Tetratricopeptide repeat protein</fullName>
    </recommendedName>
</protein>
<comment type="caution">
    <text evidence="3">The sequence shown here is derived from an EMBL/GenBank/DDBJ whole genome shotgun (WGS) entry which is preliminary data.</text>
</comment>
<dbReference type="EMBL" id="WELG01000001">
    <property type="protein sequence ID" value="KAB7530431.1"/>
    <property type="molecule type" value="Genomic_DNA"/>
</dbReference>
<dbReference type="InterPro" id="IPR045921">
    <property type="entry name" value="DUF6340"/>
</dbReference>